<name>A0A286DQR1_9ACTN</name>
<evidence type="ECO:0000256" key="7">
    <source>
        <dbReference type="SAM" id="Phobius"/>
    </source>
</evidence>
<feature type="transmembrane region" description="Helical" evidence="7">
    <location>
        <begin position="243"/>
        <end position="268"/>
    </location>
</feature>
<evidence type="ECO:0000256" key="4">
    <source>
        <dbReference type="ARBA" id="ARBA00022989"/>
    </source>
</evidence>
<dbReference type="GO" id="GO:0005886">
    <property type="term" value="C:plasma membrane"/>
    <property type="evidence" value="ECO:0007669"/>
    <property type="project" value="UniProtKB-SubCell"/>
</dbReference>
<keyword evidence="5 7" id="KW-0472">Membrane</keyword>
<feature type="domain" description="ABC3 transporter permease C-terminal" evidence="8">
    <location>
        <begin position="672"/>
        <end position="789"/>
    </location>
</feature>
<comment type="subcellular location">
    <subcellularLocation>
        <location evidence="1">Cell membrane</location>
        <topology evidence="1">Multi-pass membrane protein</topology>
    </subcellularLocation>
</comment>
<comment type="similarity">
    <text evidence="6">Belongs to the ABC-4 integral membrane protein family.</text>
</comment>
<accession>A0A286DQR1</accession>
<feature type="transmembrane region" description="Helical" evidence="7">
    <location>
        <begin position="12"/>
        <end position="36"/>
    </location>
</feature>
<sequence>MISVATLRTRWVSFLGAFTAVTLGVTVVTFSALILLSGGTGVPERLAGAPILVHSPTGDQIPGQAAQKPPWPPEEAERLRGELAAIPGVENAVADRSFYAQAEGTEQGTGERQGHGWSSAALASHALTAGTPPTGDDSVVVDRALGLAPGDRVTLLTAHGAEPFTVSGTFDGPGYYVSDARAARLAGGVRVIGLLSEPGTDTAGIAAEAERVVGGDGRVLVGDARDALVPERDEMTRWIGSQVLTAMAVLSVFVTVFVVASTFAFTVAQRRREMALLRTIGATPRQLRRMLYGEALALGLVGAATGALGGTLLAPALADLMVEAGFQPEGFALRIQPWVPLAACALGPLIALSGVRTASRRASRVAPLEAMREAVVEERAMTRGRWLVGLAATATGLSCAVGTAFAGPDGMVLLGLGTAMGMTVGLTLLLPALTGPAIGALTRPLARRAGATGLLVRENTRTAVRRTAATVAPVLVTVAFTVLITSAVQTTANADTAERTASVNAEAALVPDGTPGLSDAAVGDATATALLSTTVYGGEGRTALSAAGVSSGFERIYGQPAPGAGTVLVTAAVAAAHGWSEGHTATLTLEDGRTARPRVAAVVDDSLPYQLFLPRELVRAHDPSALADVAYRTDDTPLSPAAALGAREVTVAEHAGSADAEEDRLIRVFTLILVAMTAGYTAIAVASTLLVATHDRSRDFRALRLAGATTRQILTAVAGETACVVAFGAVLGLAAVAPALLGMVHGLSATLGLPVRLTVEWPWALGAVGACLLAGLAASLLPARTTLRRHA</sequence>
<feature type="transmembrane region" description="Helical" evidence="7">
    <location>
        <begin position="761"/>
        <end position="781"/>
    </location>
</feature>
<protein>
    <submittedName>
        <fullName evidence="9">Putative ABC transport system permease protein</fullName>
    </submittedName>
</protein>
<keyword evidence="10" id="KW-1185">Reference proteome</keyword>
<feature type="transmembrane region" description="Helical" evidence="7">
    <location>
        <begin position="338"/>
        <end position="355"/>
    </location>
</feature>
<dbReference type="OrthoDB" id="3223244at2"/>
<evidence type="ECO:0000256" key="1">
    <source>
        <dbReference type="ARBA" id="ARBA00004651"/>
    </source>
</evidence>
<dbReference type="PANTHER" id="PTHR30572:SF4">
    <property type="entry name" value="ABC TRANSPORTER PERMEASE YTRF"/>
    <property type="match status" value="1"/>
</dbReference>
<feature type="transmembrane region" description="Helical" evidence="7">
    <location>
        <begin position="713"/>
        <end position="741"/>
    </location>
</feature>
<dbReference type="AlphaFoldDB" id="A0A286DQR1"/>
<feature type="transmembrane region" description="Helical" evidence="7">
    <location>
        <begin position="668"/>
        <end position="692"/>
    </location>
</feature>
<evidence type="ECO:0000256" key="3">
    <source>
        <dbReference type="ARBA" id="ARBA00022692"/>
    </source>
</evidence>
<feature type="transmembrane region" description="Helical" evidence="7">
    <location>
        <begin position="467"/>
        <end position="488"/>
    </location>
</feature>
<dbReference type="Pfam" id="PF02687">
    <property type="entry name" value="FtsX"/>
    <property type="match status" value="2"/>
</dbReference>
<proteinExistence type="inferred from homology"/>
<dbReference type="InterPro" id="IPR050250">
    <property type="entry name" value="Macrolide_Exporter_MacB"/>
</dbReference>
<gene>
    <name evidence="9" type="ORF">SAMN06297387_102406</name>
</gene>
<evidence type="ECO:0000313" key="10">
    <source>
        <dbReference type="Proteomes" id="UP000219072"/>
    </source>
</evidence>
<dbReference type="Proteomes" id="UP000219072">
    <property type="component" value="Unassembled WGS sequence"/>
</dbReference>
<evidence type="ECO:0000259" key="8">
    <source>
        <dbReference type="Pfam" id="PF02687"/>
    </source>
</evidence>
<evidence type="ECO:0000313" key="9">
    <source>
        <dbReference type="EMBL" id="SOD60990.1"/>
    </source>
</evidence>
<dbReference type="RefSeq" id="WP_097229791.1">
    <property type="nucleotide sequence ID" value="NZ_OCNE01000002.1"/>
</dbReference>
<keyword evidence="4 7" id="KW-1133">Transmembrane helix</keyword>
<keyword evidence="3 7" id="KW-0812">Transmembrane</keyword>
<evidence type="ECO:0000256" key="5">
    <source>
        <dbReference type="ARBA" id="ARBA00023136"/>
    </source>
</evidence>
<evidence type="ECO:0000256" key="2">
    <source>
        <dbReference type="ARBA" id="ARBA00022475"/>
    </source>
</evidence>
<keyword evidence="2" id="KW-1003">Cell membrane</keyword>
<organism evidence="9 10">
    <name type="scientific">Streptomyces zhaozhouensis</name>
    <dbReference type="NCBI Taxonomy" id="1300267"/>
    <lineage>
        <taxon>Bacteria</taxon>
        <taxon>Bacillati</taxon>
        <taxon>Actinomycetota</taxon>
        <taxon>Actinomycetes</taxon>
        <taxon>Kitasatosporales</taxon>
        <taxon>Streptomycetaceae</taxon>
        <taxon>Streptomyces</taxon>
    </lineage>
</organism>
<feature type="transmembrane region" description="Helical" evidence="7">
    <location>
        <begin position="295"/>
        <end position="318"/>
    </location>
</feature>
<dbReference type="EMBL" id="OCNE01000002">
    <property type="protein sequence ID" value="SOD60990.1"/>
    <property type="molecule type" value="Genomic_DNA"/>
</dbReference>
<dbReference type="InterPro" id="IPR003838">
    <property type="entry name" value="ABC3_permease_C"/>
</dbReference>
<feature type="domain" description="ABC3 transporter permease C-terminal" evidence="8">
    <location>
        <begin position="246"/>
        <end position="365"/>
    </location>
</feature>
<dbReference type="PANTHER" id="PTHR30572">
    <property type="entry name" value="MEMBRANE COMPONENT OF TRANSPORTER-RELATED"/>
    <property type="match status" value="1"/>
</dbReference>
<feature type="transmembrane region" description="Helical" evidence="7">
    <location>
        <begin position="412"/>
        <end position="433"/>
    </location>
</feature>
<evidence type="ECO:0000256" key="6">
    <source>
        <dbReference type="ARBA" id="ARBA00038076"/>
    </source>
</evidence>
<dbReference type="GO" id="GO:0022857">
    <property type="term" value="F:transmembrane transporter activity"/>
    <property type="evidence" value="ECO:0007669"/>
    <property type="project" value="TreeGrafter"/>
</dbReference>
<feature type="transmembrane region" description="Helical" evidence="7">
    <location>
        <begin position="386"/>
        <end position="406"/>
    </location>
</feature>
<reference evidence="9 10" key="1">
    <citation type="submission" date="2017-09" db="EMBL/GenBank/DDBJ databases">
        <authorList>
            <person name="Ehlers B."/>
            <person name="Leendertz F.H."/>
        </authorList>
    </citation>
    <scope>NUCLEOTIDE SEQUENCE [LARGE SCALE GENOMIC DNA]</scope>
    <source>
        <strain evidence="9 10">CGMCC 4.7095</strain>
    </source>
</reference>